<evidence type="ECO:0000256" key="3">
    <source>
        <dbReference type="ARBA" id="ARBA00012296"/>
    </source>
</evidence>
<evidence type="ECO:0000256" key="5">
    <source>
        <dbReference type="ARBA" id="ARBA00022516"/>
    </source>
</evidence>
<keyword evidence="16" id="KW-0152">Cholesterol biosynthesis</keyword>
<evidence type="ECO:0000256" key="1">
    <source>
        <dbReference type="ARBA" id="ARBA00003812"/>
    </source>
</evidence>
<dbReference type="FunFam" id="3.30.230.10:FF:000080">
    <property type="entry name" value="Diphosphomevalonate decarboxylase"/>
    <property type="match status" value="1"/>
</dbReference>
<evidence type="ECO:0000256" key="16">
    <source>
        <dbReference type="RuleBase" id="RU363086"/>
    </source>
</evidence>
<evidence type="ECO:0000256" key="8">
    <source>
        <dbReference type="ARBA" id="ARBA00022955"/>
    </source>
</evidence>
<dbReference type="Gene3D" id="3.30.70.890">
    <property type="entry name" value="GHMP kinase, C-terminal domain"/>
    <property type="match status" value="1"/>
</dbReference>
<dbReference type="Gene3D" id="3.30.230.10">
    <property type="match status" value="1"/>
</dbReference>
<protein>
    <recommendedName>
        <fullName evidence="4 15">Diphosphomevalonate decarboxylase</fullName>
        <ecNumber evidence="3 15">4.1.1.33</ecNumber>
    </recommendedName>
</protein>
<keyword evidence="6 15" id="KW-0547">Nucleotide-binding</keyword>
<accession>A0A7R9GJ42</accession>
<evidence type="ECO:0000256" key="6">
    <source>
        <dbReference type="ARBA" id="ARBA00022741"/>
    </source>
</evidence>
<keyword evidence="8 16" id="KW-0752">Steroid biosynthesis</keyword>
<evidence type="ECO:0000259" key="18">
    <source>
        <dbReference type="Pfam" id="PF22700"/>
    </source>
</evidence>
<comment type="function">
    <text evidence="1 16">Catalyzes the ATP dependent decarboxylation of (R)-5-diphosphomevalonate to form isopentenyl diphosphate (IPP). Functions in the mevalonate (MVA) pathway leading to isopentenyl diphosphate (IPP), a key precursor for the biosynthesis of isoprenoids and sterol synthesis.</text>
</comment>
<evidence type="ECO:0000259" key="17">
    <source>
        <dbReference type="Pfam" id="PF18376"/>
    </source>
</evidence>
<dbReference type="UniPathway" id="UPA00063"/>
<dbReference type="EMBL" id="OA886828">
    <property type="protein sequence ID" value="CAD7283090.1"/>
    <property type="molecule type" value="Genomic_DNA"/>
</dbReference>
<keyword evidence="13 15" id="KW-0456">Lyase</keyword>
<dbReference type="GO" id="GO:0005829">
    <property type="term" value="C:cytosol"/>
    <property type="evidence" value="ECO:0007669"/>
    <property type="project" value="InterPro"/>
</dbReference>
<keyword evidence="7 15" id="KW-0067">ATP-binding</keyword>
<dbReference type="GO" id="GO:0006695">
    <property type="term" value="P:cholesterol biosynthetic process"/>
    <property type="evidence" value="ECO:0007669"/>
    <property type="project" value="UniProtKB-UniPathway"/>
</dbReference>
<comment type="similarity">
    <text evidence="2 15 16">Belongs to the diphosphomevalonate decarboxylase family.</text>
</comment>
<evidence type="ECO:0000256" key="15">
    <source>
        <dbReference type="PIRNR" id="PIRNR015950"/>
    </source>
</evidence>
<dbReference type="Pfam" id="PF22700">
    <property type="entry name" value="MVD-like_N"/>
    <property type="match status" value="1"/>
</dbReference>
<dbReference type="InterPro" id="IPR041431">
    <property type="entry name" value="Mvd1_C"/>
</dbReference>
<dbReference type="OrthoDB" id="10253702at2759"/>
<dbReference type="EC" id="4.1.1.33" evidence="3 15"/>
<evidence type="ECO:0000313" key="20">
    <source>
        <dbReference type="Proteomes" id="UP000678499"/>
    </source>
</evidence>
<comment type="pathway">
    <text evidence="16">Steroid biosynthesis; cholesterol biosynthesis.</text>
</comment>
<evidence type="ECO:0000313" key="19">
    <source>
        <dbReference type="EMBL" id="CAD7283090.1"/>
    </source>
</evidence>
<dbReference type="SUPFAM" id="SSF54211">
    <property type="entry name" value="Ribosomal protein S5 domain 2-like"/>
    <property type="match status" value="1"/>
</dbReference>
<sequence>MSSSGVTLTAPVNIALIKYWGKLDETAIIPTNDSLSFTLSQDDMCATTTAMTVARGVKSKFWLNGKEMDLGHPRIRAVVEEVRKIAKVQGTDETLLDLPVRIASINNFPTAAGLASSAAGYAAATAALGALYGVKGDLSRIARIGSGSACRSISGGFVRWIAGSTSEDSIAVQVAPENHWPSLRWLICVVRATPKAVGSTEGMRRTIQTSPLMPARIASVPDKISAITKAIQERNFRAMAELTMQDSNQFHAICLDTFPPLFYMNDVSHRIIDFVHDYNRVKGSLIAGYTFDAGPNACLFTEQENFDELASVVEALFSDGVETDFVKGMKPERKVDASKLLDSINVQPIKGGIKYAIGTKLGGGPRKIDHEKFSLLDANGELIDRA</sequence>
<dbReference type="PIRSF" id="PIRSF015950">
    <property type="entry name" value="Mev_P_decrbx"/>
    <property type="match status" value="1"/>
</dbReference>
<gene>
    <name evidence="19" type="ORF">NMOB1V02_LOCUS10708</name>
</gene>
<organism evidence="19">
    <name type="scientific">Notodromas monacha</name>
    <dbReference type="NCBI Taxonomy" id="399045"/>
    <lineage>
        <taxon>Eukaryota</taxon>
        <taxon>Metazoa</taxon>
        <taxon>Ecdysozoa</taxon>
        <taxon>Arthropoda</taxon>
        <taxon>Crustacea</taxon>
        <taxon>Oligostraca</taxon>
        <taxon>Ostracoda</taxon>
        <taxon>Podocopa</taxon>
        <taxon>Podocopida</taxon>
        <taxon>Cypridocopina</taxon>
        <taxon>Cypridoidea</taxon>
        <taxon>Cyprididae</taxon>
        <taxon>Notodromas</taxon>
    </lineage>
</organism>
<dbReference type="InterPro" id="IPR036554">
    <property type="entry name" value="GHMP_kinase_C_sf"/>
</dbReference>
<dbReference type="Proteomes" id="UP000678499">
    <property type="component" value="Unassembled WGS sequence"/>
</dbReference>
<evidence type="ECO:0000256" key="4">
    <source>
        <dbReference type="ARBA" id="ARBA00019335"/>
    </source>
</evidence>
<evidence type="ECO:0000256" key="7">
    <source>
        <dbReference type="ARBA" id="ARBA00022840"/>
    </source>
</evidence>
<dbReference type="NCBIfam" id="TIGR01240">
    <property type="entry name" value="mevDPdecarb"/>
    <property type="match status" value="1"/>
</dbReference>
<evidence type="ECO:0000256" key="12">
    <source>
        <dbReference type="ARBA" id="ARBA00023221"/>
    </source>
</evidence>
<name>A0A7R9GJ42_9CRUS</name>
<evidence type="ECO:0000256" key="13">
    <source>
        <dbReference type="ARBA" id="ARBA00023239"/>
    </source>
</evidence>
<reference evidence="19" key="1">
    <citation type="submission" date="2020-11" db="EMBL/GenBank/DDBJ databases">
        <authorList>
            <person name="Tran Van P."/>
        </authorList>
    </citation>
    <scope>NUCLEOTIDE SEQUENCE</scope>
</reference>
<dbReference type="AlphaFoldDB" id="A0A7R9GJ42"/>
<feature type="domain" description="Diphosphomevalonate decarboxylase-like N-terminal" evidence="18">
    <location>
        <begin position="10"/>
        <end position="171"/>
    </location>
</feature>
<keyword evidence="5 16" id="KW-0444">Lipid biosynthesis</keyword>
<keyword evidence="11 16" id="KW-1207">Sterol metabolism</keyword>
<comment type="catalytic activity">
    <reaction evidence="14 15 16">
        <text>(R)-5-diphosphomevalonate + ATP = isopentenyl diphosphate + ADP + phosphate + CO2</text>
        <dbReference type="Rhea" id="RHEA:23732"/>
        <dbReference type="ChEBI" id="CHEBI:16526"/>
        <dbReference type="ChEBI" id="CHEBI:30616"/>
        <dbReference type="ChEBI" id="CHEBI:43474"/>
        <dbReference type="ChEBI" id="CHEBI:57557"/>
        <dbReference type="ChEBI" id="CHEBI:128769"/>
        <dbReference type="ChEBI" id="CHEBI:456216"/>
        <dbReference type="EC" id="4.1.1.33"/>
    </reaction>
</comment>
<dbReference type="InterPro" id="IPR005935">
    <property type="entry name" value="Mev_decarb"/>
</dbReference>
<proteinExistence type="inferred from homology"/>
<dbReference type="GO" id="GO:0019287">
    <property type="term" value="P:isopentenyl diphosphate biosynthetic process, mevalonate pathway"/>
    <property type="evidence" value="ECO:0007669"/>
    <property type="project" value="UniProtKB-UniRule"/>
</dbReference>
<dbReference type="InterPro" id="IPR020568">
    <property type="entry name" value="Ribosomal_Su5_D2-typ_SF"/>
</dbReference>
<keyword evidence="12 16" id="KW-0753">Steroid metabolism</keyword>
<evidence type="ECO:0000256" key="10">
    <source>
        <dbReference type="ARBA" id="ARBA00023098"/>
    </source>
</evidence>
<dbReference type="PANTHER" id="PTHR10977:SF3">
    <property type="entry name" value="DIPHOSPHOMEVALONATE DECARBOXYLASE"/>
    <property type="match status" value="1"/>
</dbReference>
<dbReference type="SUPFAM" id="SSF55060">
    <property type="entry name" value="GHMP Kinase, C-terminal domain"/>
    <property type="match status" value="1"/>
</dbReference>
<dbReference type="GO" id="GO:0005524">
    <property type="term" value="F:ATP binding"/>
    <property type="evidence" value="ECO:0007669"/>
    <property type="project" value="UniProtKB-UniRule"/>
</dbReference>
<dbReference type="GO" id="GO:0004163">
    <property type="term" value="F:diphosphomevalonate decarboxylase activity"/>
    <property type="evidence" value="ECO:0007669"/>
    <property type="project" value="UniProtKB-UniRule"/>
</dbReference>
<dbReference type="InterPro" id="IPR014721">
    <property type="entry name" value="Ribsml_uS5_D2-typ_fold_subgr"/>
</dbReference>
<keyword evidence="9 16" id="KW-0756">Sterol biosynthesis</keyword>
<keyword evidence="20" id="KW-1185">Reference proteome</keyword>
<dbReference type="InterPro" id="IPR029765">
    <property type="entry name" value="Mev_diP_decarb"/>
</dbReference>
<evidence type="ECO:0000256" key="2">
    <source>
        <dbReference type="ARBA" id="ARBA00008831"/>
    </source>
</evidence>
<dbReference type="EMBL" id="CAJPEX010004791">
    <property type="protein sequence ID" value="CAG0923242.1"/>
    <property type="molecule type" value="Genomic_DNA"/>
</dbReference>
<feature type="domain" description="Mvd1 C-terminal" evidence="17">
    <location>
        <begin position="186"/>
        <end position="367"/>
    </location>
</feature>
<evidence type="ECO:0000256" key="9">
    <source>
        <dbReference type="ARBA" id="ARBA00023011"/>
    </source>
</evidence>
<keyword evidence="10 15" id="KW-0443">Lipid metabolism</keyword>
<dbReference type="Pfam" id="PF18376">
    <property type="entry name" value="MDD_C"/>
    <property type="match status" value="1"/>
</dbReference>
<dbReference type="PANTHER" id="PTHR10977">
    <property type="entry name" value="DIPHOSPHOMEVALONATE DECARBOXYLASE"/>
    <property type="match status" value="1"/>
</dbReference>
<keyword evidence="16" id="KW-0153">Cholesterol metabolism</keyword>
<evidence type="ECO:0000256" key="11">
    <source>
        <dbReference type="ARBA" id="ARBA00023166"/>
    </source>
</evidence>
<evidence type="ECO:0000256" key="14">
    <source>
        <dbReference type="ARBA" id="ARBA00048154"/>
    </source>
</evidence>
<dbReference type="InterPro" id="IPR053859">
    <property type="entry name" value="MVD-like_N"/>
</dbReference>